<dbReference type="InterPro" id="IPR029058">
    <property type="entry name" value="AB_hydrolase_fold"/>
</dbReference>
<evidence type="ECO:0000313" key="6">
    <source>
        <dbReference type="Proteomes" id="UP001595886"/>
    </source>
</evidence>
<dbReference type="Pfam" id="PF07676">
    <property type="entry name" value="PD40"/>
    <property type="match status" value="3"/>
</dbReference>
<dbReference type="PANTHER" id="PTHR42776:SF27">
    <property type="entry name" value="DIPEPTIDYL PEPTIDASE FAMILY MEMBER 6"/>
    <property type="match status" value="1"/>
</dbReference>
<protein>
    <submittedName>
        <fullName evidence="5">S9 family peptidase</fullName>
    </submittedName>
</protein>
<dbReference type="PROSITE" id="PS51257">
    <property type="entry name" value="PROKAR_LIPOPROTEIN"/>
    <property type="match status" value="1"/>
</dbReference>
<comment type="caution">
    <text evidence="5">The sequence shown here is derived from an EMBL/GenBank/DDBJ whole genome shotgun (WGS) entry which is preliminary data.</text>
</comment>
<evidence type="ECO:0000256" key="1">
    <source>
        <dbReference type="ARBA" id="ARBA00022801"/>
    </source>
</evidence>
<proteinExistence type="predicted"/>
<dbReference type="PANTHER" id="PTHR42776">
    <property type="entry name" value="SERINE PEPTIDASE S9 FAMILY MEMBER"/>
    <property type="match status" value="1"/>
</dbReference>
<evidence type="ECO:0000256" key="2">
    <source>
        <dbReference type="ARBA" id="ARBA00022825"/>
    </source>
</evidence>
<dbReference type="InterPro" id="IPR011042">
    <property type="entry name" value="6-blade_b-propeller_TolB-like"/>
</dbReference>
<dbReference type="RefSeq" id="WP_380019437.1">
    <property type="nucleotide sequence ID" value="NZ_JBHSHD010000005.1"/>
</dbReference>
<dbReference type="PRINTS" id="PR00862">
    <property type="entry name" value="PROLIGOPTASE"/>
</dbReference>
<dbReference type="Gene3D" id="2.120.10.30">
    <property type="entry name" value="TolB, C-terminal domain"/>
    <property type="match status" value="2"/>
</dbReference>
<evidence type="ECO:0000256" key="3">
    <source>
        <dbReference type="SAM" id="SignalP"/>
    </source>
</evidence>
<dbReference type="InterPro" id="IPR002470">
    <property type="entry name" value="Peptidase_S9A"/>
</dbReference>
<keyword evidence="6" id="KW-1185">Reference proteome</keyword>
<feature type="domain" description="Peptidase S9 prolyl oligopeptidase catalytic" evidence="4">
    <location>
        <begin position="441"/>
        <end position="650"/>
    </location>
</feature>
<dbReference type="Pfam" id="PF00326">
    <property type="entry name" value="Peptidase_S9"/>
    <property type="match status" value="1"/>
</dbReference>
<keyword evidence="2" id="KW-0720">Serine protease</keyword>
<dbReference type="Gene3D" id="3.40.50.1820">
    <property type="entry name" value="alpha/beta hydrolase"/>
    <property type="match status" value="1"/>
</dbReference>
<dbReference type="SUPFAM" id="SSF53474">
    <property type="entry name" value="alpha/beta-Hydrolases"/>
    <property type="match status" value="1"/>
</dbReference>
<gene>
    <name evidence="5" type="ORF">ACFO6Q_04905</name>
</gene>
<feature type="signal peptide" evidence="3">
    <location>
        <begin position="1"/>
        <end position="26"/>
    </location>
</feature>
<feature type="chain" id="PRO_5046949969" evidence="3">
    <location>
        <begin position="27"/>
        <end position="653"/>
    </location>
</feature>
<dbReference type="EMBL" id="JBHSHD010000005">
    <property type="protein sequence ID" value="MFC4819649.1"/>
    <property type="molecule type" value="Genomic_DNA"/>
</dbReference>
<name>A0ABV9QVN6_9GAMM</name>
<dbReference type="SUPFAM" id="SSF82171">
    <property type="entry name" value="DPP6 N-terminal domain-like"/>
    <property type="match status" value="1"/>
</dbReference>
<keyword evidence="2" id="KW-0645">Protease</keyword>
<evidence type="ECO:0000259" key="4">
    <source>
        <dbReference type="Pfam" id="PF00326"/>
    </source>
</evidence>
<keyword evidence="3" id="KW-0732">Signal</keyword>
<evidence type="ECO:0000313" key="5">
    <source>
        <dbReference type="EMBL" id="MFC4819649.1"/>
    </source>
</evidence>
<keyword evidence="1" id="KW-0378">Hydrolase</keyword>
<dbReference type="InterPro" id="IPR001375">
    <property type="entry name" value="Peptidase_S9_cat"/>
</dbReference>
<accession>A0ABV9QVN6</accession>
<sequence length="653" mass="71102">MRHFRRRPALTILALAGALACIPAGAAEVQRVERGNRVSENIPEIPAALSERLQRYANTRNAGLGGWIADGSGLLVGTRFANTTQVHRVKTPGGAREQLTFYDEPIAAIAANPKRDGFVFGKDVGGSEFWQLYWFDLGTRETKLLTDGKSRNDGPLWSRDGARLAYSSTARNGKDTDVWVLDLDSGAKKAVVAEGGSWGASDFSPDGKQLLVQQFVSINEIRPGVVDLDSGKLTLFPVDGGKASFGAFKFAPDGSGAYFTSDEENEFRTLRFHDFKTGKVAALSAGIAWDVEDYALSADGRRLAFVSNEDGFGVLHLLDTATRKELPLPALPKGVIGSVEFSPDGKRIAFSLNSAVSPSDVYTVDPEANAVARWTESEVGGLDASKFASPELVRFATFDKAGGKPRTIPAFYYRPKAAAQKKVPVVIQIHGGPEAQARPVFSAEIQFLVDQLGVAVLVPNVRGSSGYGKSYLLLDNGFKREDSVKDIGALLDWIGTQPELDAQRVAVYGGSYGGYMVLATMTHYDARLRAGVDIVGISNFVTFLENTENYRRDLRRAEYGDERDPKMKAFLEKISPTTNAKAITRPLFVAQGANDPRVPASEAAQIVRTVRGNGGDVWFLEFDDEGHGFRKKPNVDYFRAATMLFWQKYLIGG</sequence>
<reference evidence="6" key="1">
    <citation type="journal article" date="2019" name="Int. J. Syst. Evol. Microbiol.">
        <title>The Global Catalogue of Microorganisms (GCM) 10K type strain sequencing project: providing services to taxonomists for standard genome sequencing and annotation.</title>
        <authorList>
            <consortium name="The Broad Institute Genomics Platform"/>
            <consortium name="The Broad Institute Genome Sequencing Center for Infectious Disease"/>
            <person name="Wu L."/>
            <person name="Ma J."/>
        </authorList>
    </citation>
    <scope>NUCLEOTIDE SEQUENCE [LARGE SCALE GENOMIC DNA]</scope>
    <source>
        <strain evidence="6">CCUG 30340</strain>
    </source>
</reference>
<organism evidence="5 6">
    <name type="scientific">Dokdonella ginsengisoli</name>
    <dbReference type="NCBI Taxonomy" id="363846"/>
    <lineage>
        <taxon>Bacteria</taxon>
        <taxon>Pseudomonadati</taxon>
        <taxon>Pseudomonadota</taxon>
        <taxon>Gammaproteobacteria</taxon>
        <taxon>Lysobacterales</taxon>
        <taxon>Rhodanobacteraceae</taxon>
        <taxon>Dokdonella</taxon>
    </lineage>
</organism>
<dbReference type="InterPro" id="IPR011659">
    <property type="entry name" value="WD40"/>
</dbReference>
<dbReference type="Proteomes" id="UP001595886">
    <property type="component" value="Unassembled WGS sequence"/>
</dbReference>